<keyword evidence="1" id="KW-1185">Reference proteome</keyword>
<gene>
    <name evidence="2" type="primary">LOC109704267</name>
</gene>
<sequence>MKLQLYTPSTLSLSASLVYPSSSSPPPPPTVAPAPLIVSSSPAGANSCFAVGHLPCGSSTPAGATNVRRLVEVLRLPTRCGNHIAALHVRNPLAASTLLYSHGNAADLGHMYDLFLELSIHLRRQRPRVCQQTPAPHYFISFKKKGFALTSHRCGPASDPSSSLSSLSAARRTPSEALLFRNRRSKIGFFTFQKSKPSSSPLPLPLPLPLSNDRSVIGWFFTNQTFGVYCLTIEVYHARNAQLGHFQFRKRWEIFFYVLRNCL</sequence>
<dbReference type="AlphaFoldDB" id="A0A6P5EBV3"/>
<dbReference type="Proteomes" id="UP000515123">
    <property type="component" value="Unplaced"/>
</dbReference>
<evidence type="ECO:0000313" key="2">
    <source>
        <dbReference type="RefSeq" id="XP_020080617.1"/>
    </source>
</evidence>
<accession>A0A6P5EBV3</accession>
<reference evidence="1" key="1">
    <citation type="journal article" date="2015" name="Nat. Genet.">
        <title>The pineapple genome and the evolution of CAM photosynthesis.</title>
        <authorList>
            <person name="Ming R."/>
            <person name="VanBuren R."/>
            <person name="Wai C.M."/>
            <person name="Tang H."/>
            <person name="Schatz M.C."/>
            <person name="Bowers J.E."/>
            <person name="Lyons E."/>
            <person name="Wang M.L."/>
            <person name="Chen J."/>
            <person name="Biggers E."/>
            <person name="Zhang J."/>
            <person name="Huang L."/>
            <person name="Zhang L."/>
            <person name="Miao W."/>
            <person name="Zhang J."/>
            <person name="Ye Z."/>
            <person name="Miao C."/>
            <person name="Lin Z."/>
            <person name="Wang H."/>
            <person name="Zhou H."/>
            <person name="Yim W.C."/>
            <person name="Priest H.D."/>
            <person name="Zheng C."/>
            <person name="Woodhouse M."/>
            <person name="Edger P.P."/>
            <person name="Guyot R."/>
            <person name="Guo H.B."/>
            <person name="Guo H."/>
            <person name="Zheng G."/>
            <person name="Singh R."/>
            <person name="Sharma A."/>
            <person name="Min X."/>
            <person name="Zheng Y."/>
            <person name="Lee H."/>
            <person name="Gurtowski J."/>
            <person name="Sedlazeck F.J."/>
            <person name="Harkess A."/>
            <person name="McKain M.R."/>
            <person name="Liao Z."/>
            <person name="Fang J."/>
            <person name="Liu J."/>
            <person name="Zhang X."/>
            <person name="Zhang Q."/>
            <person name="Hu W."/>
            <person name="Qin Y."/>
            <person name="Wang K."/>
            <person name="Chen L.Y."/>
            <person name="Shirley N."/>
            <person name="Lin Y.R."/>
            <person name="Liu L.Y."/>
            <person name="Hernandez A.G."/>
            <person name="Wright C.L."/>
            <person name="Bulone V."/>
            <person name="Tuskan G.A."/>
            <person name="Heath K."/>
            <person name="Zee F."/>
            <person name="Moore P.H."/>
            <person name="Sunkar R."/>
            <person name="Leebens-Mack J.H."/>
            <person name="Mockler T."/>
            <person name="Bennetzen J.L."/>
            <person name="Freeling M."/>
            <person name="Sankoff D."/>
            <person name="Paterson A.H."/>
            <person name="Zhu X."/>
            <person name="Yang X."/>
            <person name="Smith J.A."/>
            <person name="Cushman J.C."/>
            <person name="Paull R.E."/>
            <person name="Yu Q."/>
        </authorList>
    </citation>
    <scope>NUCLEOTIDE SEQUENCE [LARGE SCALE GENOMIC DNA]</scope>
    <source>
        <strain evidence="1">cv. F153</strain>
    </source>
</reference>
<dbReference type="OrthoDB" id="446723at2759"/>
<reference evidence="2" key="2">
    <citation type="submission" date="2025-08" db="UniProtKB">
        <authorList>
            <consortium name="RefSeq"/>
        </authorList>
    </citation>
    <scope>IDENTIFICATION</scope>
    <source>
        <tissue evidence="2">Leaf</tissue>
    </source>
</reference>
<dbReference type="RefSeq" id="XP_020080617.1">
    <property type="nucleotide sequence ID" value="XM_020225028.1"/>
</dbReference>
<proteinExistence type="predicted"/>
<evidence type="ECO:0000313" key="1">
    <source>
        <dbReference type="Proteomes" id="UP000515123"/>
    </source>
</evidence>
<name>A0A6P5EBV3_ANACO</name>
<organism evidence="1 2">
    <name type="scientific">Ananas comosus</name>
    <name type="common">Pineapple</name>
    <name type="synonym">Ananas ananas</name>
    <dbReference type="NCBI Taxonomy" id="4615"/>
    <lineage>
        <taxon>Eukaryota</taxon>
        <taxon>Viridiplantae</taxon>
        <taxon>Streptophyta</taxon>
        <taxon>Embryophyta</taxon>
        <taxon>Tracheophyta</taxon>
        <taxon>Spermatophyta</taxon>
        <taxon>Magnoliopsida</taxon>
        <taxon>Liliopsida</taxon>
        <taxon>Poales</taxon>
        <taxon>Bromeliaceae</taxon>
        <taxon>Bromelioideae</taxon>
        <taxon>Ananas</taxon>
    </lineage>
</organism>
<dbReference type="GeneID" id="109704267"/>
<protein>
    <submittedName>
        <fullName evidence="2">Uncharacterized protein LOC109704267</fullName>
    </submittedName>
</protein>